<keyword evidence="1" id="KW-0472">Membrane</keyword>
<feature type="transmembrane region" description="Helical" evidence="1">
    <location>
        <begin position="169"/>
        <end position="194"/>
    </location>
</feature>
<feature type="transmembrane region" description="Helical" evidence="1">
    <location>
        <begin position="206"/>
        <end position="225"/>
    </location>
</feature>
<evidence type="ECO:0000313" key="2">
    <source>
        <dbReference type="EMBL" id="KAJ3517040.1"/>
    </source>
</evidence>
<name>A0A9W8N175_9AGAR</name>
<reference evidence="2" key="1">
    <citation type="submission" date="2022-07" db="EMBL/GenBank/DDBJ databases">
        <title>Genome Sequence of Agrocybe chaxingu.</title>
        <authorList>
            <person name="Buettner E."/>
        </authorList>
    </citation>
    <scope>NUCLEOTIDE SEQUENCE</scope>
    <source>
        <strain evidence="2">MP-N11</strain>
    </source>
</reference>
<dbReference type="InterPro" id="IPR029063">
    <property type="entry name" value="SAM-dependent_MTases_sf"/>
</dbReference>
<dbReference type="GO" id="GO:0008757">
    <property type="term" value="F:S-adenosylmethionine-dependent methyltransferase activity"/>
    <property type="evidence" value="ECO:0007669"/>
    <property type="project" value="UniProtKB-ARBA"/>
</dbReference>
<keyword evidence="3" id="KW-1185">Reference proteome</keyword>
<organism evidence="2 3">
    <name type="scientific">Agrocybe chaxingu</name>
    <dbReference type="NCBI Taxonomy" id="84603"/>
    <lineage>
        <taxon>Eukaryota</taxon>
        <taxon>Fungi</taxon>
        <taxon>Dikarya</taxon>
        <taxon>Basidiomycota</taxon>
        <taxon>Agaricomycotina</taxon>
        <taxon>Agaricomycetes</taxon>
        <taxon>Agaricomycetidae</taxon>
        <taxon>Agaricales</taxon>
        <taxon>Agaricineae</taxon>
        <taxon>Strophariaceae</taxon>
        <taxon>Agrocybe</taxon>
    </lineage>
</organism>
<gene>
    <name evidence="2" type="ORF">NLJ89_g751</name>
</gene>
<dbReference type="PANTHER" id="PTHR14614:SF147">
    <property type="entry name" value="S-ADENOSYLMETHIONINE-DEPENDENT METHYLTRANSFERASE OF THE SEVEN BETA-STRAND FAMILY"/>
    <property type="match status" value="1"/>
</dbReference>
<comment type="caution">
    <text evidence="2">The sequence shown here is derived from an EMBL/GenBank/DDBJ whole genome shotgun (WGS) entry which is preliminary data.</text>
</comment>
<keyword evidence="1" id="KW-1133">Transmembrane helix</keyword>
<dbReference type="PANTHER" id="PTHR14614">
    <property type="entry name" value="HEPATOCELLULAR CARCINOMA-ASSOCIATED ANTIGEN"/>
    <property type="match status" value="1"/>
</dbReference>
<protein>
    <submittedName>
        <fullName evidence="2">Uncharacterized protein</fullName>
    </submittedName>
</protein>
<proteinExistence type="predicted"/>
<dbReference type="AlphaFoldDB" id="A0A9W8N175"/>
<dbReference type="Gene3D" id="3.40.50.150">
    <property type="entry name" value="Vaccinia Virus protein VP39"/>
    <property type="match status" value="1"/>
</dbReference>
<feature type="transmembrane region" description="Helical" evidence="1">
    <location>
        <begin position="92"/>
        <end position="111"/>
    </location>
</feature>
<dbReference type="EMBL" id="JANKHO010000033">
    <property type="protein sequence ID" value="KAJ3517040.1"/>
    <property type="molecule type" value="Genomic_DNA"/>
</dbReference>
<dbReference type="SUPFAM" id="SSF53335">
    <property type="entry name" value="S-adenosyl-L-methionine-dependent methyltransferases"/>
    <property type="match status" value="1"/>
</dbReference>
<evidence type="ECO:0000256" key="1">
    <source>
        <dbReference type="SAM" id="Phobius"/>
    </source>
</evidence>
<dbReference type="Pfam" id="PF10294">
    <property type="entry name" value="Methyltransf_16"/>
    <property type="match status" value="1"/>
</dbReference>
<dbReference type="Proteomes" id="UP001148786">
    <property type="component" value="Unassembled WGS sequence"/>
</dbReference>
<dbReference type="OrthoDB" id="433955at2759"/>
<evidence type="ECO:0000313" key="3">
    <source>
        <dbReference type="Proteomes" id="UP001148786"/>
    </source>
</evidence>
<accession>A0A9W8N175</accession>
<sequence length="628" mass="69007">MSPTPPHPIASLALFAAGVTVQIIWLIKLHPRPLEPPQDDFVNSIVSKDEEPMERKEEMENGPEPAQISYLPYYLLGSVFQAGWSSTWMARHYDICAIAFLLNLFLQVYAFHSVLGGSRSQRFPPANILTHLLVKIRIATSVLGIWKAWGAVDIIPPPTALEGIVNCMFFIVLALFSGPDPTLGLLLTFVLFGLARGRFHNLGWHLAFNWSAVMLFIAVALDWAFGSLHHSLKARSPSMQAPDVSAITFRFRPPGPSSDMALPPTSRLPPIKRIASYPVSSLNAALEYLRQIYNPPVRGSRRRTTAKSDTDRQLDALRTDAFERAYAIRWLTALISQLGESEDTTNASEREAIVDCGAALLAVCAGTASAGVITRQFAFEPSPESSPSARPIVVNLKDIPLENQDYGSLGAQTWGGACIMAEMIVGNPAAFGLLPEHPPRCLELGAGTGLVSLTVAKVLQSARGKEVIESEVIATDFYPSVLTNLQENIRSNFPSASRIDSIRLDWSEFCSSDPSNDPKALQVPFDVIYGADIIYEAQHSVWIKGCARKLLRKPPQKPSSDAPTFHLIIPLRKSHTSESSTIEAVFKNQNDAEDADLVIKHKETVICDADSGKDGEEIEYAYYRIGWS</sequence>
<feature type="transmembrane region" description="Helical" evidence="1">
    <location>
        <begin position="9"/>
        <end position="27"/>
    </location>
</feature>
<keyword evidence="1" id="KW-0812">Transmembrane</keyword>
<dbReference type="InterPro" id="IPR019410">
    <property type="entry name" value="Methyltransf_16"/>
</dbReference>